<evidence type="ECO:0000259" key="1">
    <source>
        <dbReference type="PROSITE" id="PS51750"/>
    </source>
</evidence>
<dbReference type="PROSITE" id="PS51750">
    <property type="entry name" value="BRO_N"/>
    <property type="match status" value="1"/>
</dbReference>
<dbReference type="Proteomes" id="UP000239001">
    <property type="component" value="Unassembled WGS sequence"/>
</dbReference>
<dbReference type="EMBL" id="PXOH01000081">
    <property type="protein sequence ID" value="PSF27795.1"/>
    <property type="molecule type" value="Genomic_DNA"/>
</dbReference>
<proteinExistence type="predicted"/>
<dbReference type="AlphaFoldDB" id="A0A2T1LQK8"/>
<keyword evidence="3" id="KW-1185">Reference proteome</keyword>
<evidence type="ECO:0000313" key="3">
    <source>
        <dbReference type="Proteomes" id="UP000239001"/>
    </source>
</evidence>
<reference evidence="2 3" key="2">
    <citation type="submission" date="2018-03" db="EMBL/GenBank/DDBJ databases">
        <authorList>
            <person name="Keele B.F."/>
        </authorList>
    </citation>
    <scope>NUCLEOTIDE SEQUENCE [LARGE SCALE GENOMIC DNA]</scope>
    <source>
        <strain evidence="2 3">CCALA 016</strain>
    </source>
</reference>
<dbReference type="SMART" id="SM01040">
    <property type="entry name" value="Bro-N"/>
    <property type="match status" value="1"/>
</dbReference>
<dbReference type="InterPro" id="IPR003497">
    <property type="entry name" value="BRO_N_domain"/>
</dbReference>
<dbReference type="Pfam" id="PF02498">
    <property type="entry name" value="Bro-N"/>
    <property type="match status" value="1"/>
</dbReference>
<sequence length="169" mass="19107">MCAIEDKKEINPKDHCTKLVHSFPSNVFKVAVVGEPWFKAKDVLSAIRTTTTVTAVETLVSQELGKEFVNNQPLETQGGIQELLVLSEAALTFFVSRSRTELGKQLNRWMHTEVLPAIRKTGYYSATEQKPQPMSQAEALLQSVRLIVEIEKKVQHIERERFRKNGVNG</sequence>
<organism evidence="2 3">
    <name type="scientific">Aphanothece hegewaldii CCALA 016</name>
    <dbReference type="NCBI Taxonomy" id="2107694"/>
    <lineage>
        <taxon>Bacteria</taxon>
        <taxon>Bacillati</taxon>
        <taxon>Cyanobacteriota</taxon>
        <taxon>Cyanophyceae</taxon>
        <taxon>Oscillatoriophycideae</taxon>
        <taxon>Chroococcales</taxon>
        <taxon>Aphanothecaceae</taxon>
        <taxon>Aphanothece</taxon>
    </lineage>
</organism>
<dbReference type="OrthoDB" id="1078540at2"/>
<feature type="domain" description="Bro-N" evidence="1">
    <location>
        <begin position="7"/>
        <end position="122"/>
    </location>
</feature>
<name>A0A2T1LQK8_9CHRO</name>
<evidence type="ECO:0000313" key="2">
    <source>
        <dbReference type="EMBL" id="PSF27795.1"/>
    </source>
</evidence>
<comment type="caution">
    <text evidence="2">The sequence shown here is derived from an EMBL/GenBank/DDBJ whole genome shotgun (WGS) entry which is preliminary data.</text>
</comment>
<accession>A0A2T1LQK8</accession>
<gene>
    <name evidence="2" type="ORF">C7H19_24875</name>
</gene>
<protein>
    <recommendedName>
        <fullName evidence="1">Bro-N domain-containing protein</fullName>
    </recommendedName>
</protein>
<reference evidence="2 3" key="1">
    <citation type="submission" date="2018-03" db="EMBL/GenBank/DDBJ databases">
        <title>The ancient ancestry and fast evolution of plastids.</title>
        <authorList>
            <person name="Moore K.R."/>
            <person name="Magnabosco C."/>
            <person name="Momper L."/>
            <person name="Gold D.A."/>
            <person name="Bosak T."/>
            <person name="Fournier G.P."/>
        </authorList>
    </citation>
    <scope>NUCLEOTIDE SEQUENCE [LARGE SCALE GENOMIC DNA]</scope>
    <source>
        <strain evidence="2 3">CCALA 016</strain>
    </source>
</reference>